<comment type="caution">
    <text evidence="2">The sequence shown here is derived from an EMBL/GenBank/DDBJ whole genome shotgun (WGS) entry which is preliminary data.</text>
</comment>
<dbReference type="PANTHER" id="PTHR42941:SF1">
    <property type="entry name" value="SLL1037 PROTEIN"/>
    <property type="match status" value="1"/>
</dbReference>
<keyword evidence="1" id="KW-0732">Signal</keyword>
<protein>
    <submittedName>
        <fullName evidence="2">TAXI family TRAP transporter solute-binding subunit</fullName>
    </submittedName>
</protein>
<organism evidence="2 3">
    <name type="scientific">Salinibacillus xinjiangensis</name>
    <dbReference type="NCBI Taxonomy" id="1229268"/>
    <lineage>
        <taxon>Bacteria</taxon>
        <taxon>Bacillati</taxon>
        <taxon>Bacillota</taxon>
        <taxon>Bacilli</taxon>
        <taxon>Bacillales</taxon>
        <taxon>Bacillaceae</taxon>
        <taxon>Salinibacillus</taxon>
    </lineage>
</organism>
<sequence length="365" mass="39642">MKLFKSRGIIVLLFTLAMLFMTACGSSEDTAGEGTDKAENDGAKIETNSSEHAEGEPVDVLFSTHEVGSATYAISASLGTLWEEYLPEGSSVDVQPTSPGGMGAPYLFEQGQADIAFVNGAPAKWAFEEGTLGNGPTQDYRALVGSLTGVSAITFFTQDFIDEHGVDTLEEVVEQQIPIRIGTSPRGSMDEKITSMALEYLGASYEDVKSWGGDVIHGGGSELTAMARDGKVDMYLNHTSVNSSTMTEMAMTSDIKFIQWGEDLLSHFDSQGFERITIPANTWEGQTEEIINAGTPDSVYVHKDMSEDVAYALVKGISENREQLVEQFASLEPFNPKEAWKPGKLGGIELHPGAEKYYKEMGYME</sequence>
<dbReference type="InterPro" id="IPR011852">
    <property type="entry name" value="TRAP_TAXI"/>
</dbReference>
<dbReference type="Pfam" id="PF16868">
    <property type="entry name" value="NMT1_3"/>
    <property type="match status" value="1"/>
</dbReference>
<evidence type="ECO:0000313" key="3">
    <source>
        <dbReference type="Proteomes" id="UP000480185"/>
    </source>
</evidence>
<dbReference type="Proteomes" id="UP000480185">
    <property type="component" value="Unassembled WGS sequence"/>
</dbReference>
<feature type="chain" id="PRO_5038687845" evidence="1">
    <location>
        <begin position="24"/>
        <end position="365"/>
    </location>
</feature>
<accession>A0A6G1X1Z1</accession>
<feature type="signal peptide" evidence="1">
    <location>
        <begin position="1"/>
        <end position="23"/>
    </location>
</feature>
<dbReference type="PROSITE" id="PS51257">
    <property type="entry name" value="PROKAR_LIPOPROTEIN"/>
    <property type="match status" value="1"/>
</dbReference>
<dbReference type="OrthoDB" id="9776669at2"/>
<dbReference type="EMBL" id="WJNH01000001">
    <property type="protein sequence ID" value="MRG85017.1"/>
    <property type="molecule type" value="Genomic_DNA"/>
</dbReference>
<dbReference type="RefSeq" id="WP_153726973.1">
    <property type="nucleotide sequence ID" value="NZ_WJNH01000001.1"/>
</dbReference>
<dbReference type="PANTHER" id="PTHR42941">
    <property type="entry name" value="SLL1037 PROTEIN"/>
    <property type="match status" value="1"/>
</dbReference>
<dbReference type="Gene3D" id="3.40.190.10">
    <property type="entry name" value="Periplasmic binding protein-like II"/>
    <property type="match status" value="2"/>
</dbReference>
<reference evidence="2 3" key="1">
    <citation type="submission" date="2019-11" db="EMBL/GenBank/DDBJ databases">
        <authorList>
            <person name="Li J."/>
        </authorList>
    </citation>
    <scope>NUCLEOTIDE SEQUENCE [LARGE SCALE GENOMIC DNA]</scope>
    <source>
        <strain evidence="2 3">J4</strain>
    </source>
</reference>
<evidence type="ECO:0000256" key="1">
    <source>
        <dbReference type="SAM" id="SignalP"/>
    </source>
</evidence>
<dbReference type="AlphaFoldDB" id="A0A6G1X1Z1"/>
<keyword evidence="3" id="KW-1185">Reference proteome</keyword>
<dbReference type="SUPFAM" id="SSF53850">
    <property type="entry name" value="Periplasmic binding protein-like II"/>
    <property type="match status" value="1"/>
</dbReference>
<proteinExistence type="predicted"/>
<name>A0A6G1X1Z1_9BACI</name>
<dbReference type="NCBIfam" id="TIGR02122">
    <property type="entry name" value="TRAP_TAXI"/>
    <property type="match status" value="1"/>
</dbReference>
<gene>
    <name evidence="2" type="ORF">GH754_01595</name>
</gene>
<evidence type="ECO:0000313" key="2">
    <source>
        <dbReference type="EMBL" id="MRG85017.1"/>
    </source>
</evidence>